<comment type="caution">
    <text evidence="2">The sequence shown here is derived from an EMBL/GenBank/DDBJ whole genome shotgun (WGS) entry which is preliminary data.</text>
</comment>
<keyword evidence="1" id="KW-0812">Transmembrane</keyword>
<keyword evidence="1" id="KW-1133">Transmembrane helix</keyword>
<feature type="transmembrane region" description="Helical" evidence="1">
    <location>
        <begin position="110"/>
        <end position="131"/>
    </location>
</feature>
<reference evidence="3" key="1">
    <citation type="journal article" date="2020" name="bioRxiv">
        <title>A rank-normalized archaeal taxonomy based on genome phylogeny resolves widespread incomplete and uneven classifications.</title>
        <authorList>
            <person name="Rinke C."/>
            <person name="Chuvochina M."/>
            <person name="Mussig A.J."/>
            <person name="Chaumeil P.-A."/>
            <person name="Waite D.W."/>
            <person name="Whitman W.B."/>
            <person name="Parks D.H."/>
            <person name="Hugenholtz P."/>
        </authorList>
    </citation>
    <scope>NUCLEOTIDE SEQUENCE [LARGE SCALE GENOMIC DNA]</scope>
</reference>
<evidence type="ECO:0000313" key="2">
    <source>
        <dbReference type="EMBL" id="HII83264.1"/>
    </source>
</evidence>
<sequence length="325" mass="37366">MELPLWLQKGVIKMNIREIVGDSLRYPFSDWKRFLILGIFVLITDMETFFLVGNPFSKFNILIVILVIEFIVGILVRGYTFKIVKSSVDYGVKLPKFAPWINLFIRGIKVSIVTIVFFIPVILLIIFFVILCPSNVGVNPLIIIAYNALNFFQMLYDMAIHVQVGIWSIITIFYVIIAIPFINIAIAHMAYNDSKIGAAFKFREILNKISSIGWKNFILWYIVIELLFLVIYAAATLILTFLDFFMSIYPLGIVILKFLCIMIVVPFVFMFFARAVALIYISGDKRYLECEKCGGFYELQSGESPEDFEECECGGKLKYSKKIKK</sequence>
<protein>
    <submittedName>
        <fullName evidence="2">DUF4013 domain-containing protein</fullName>
    </submittedName>
</protein>
<feature type="transmembrane region" description="Helical" evidence="1">
    <location>
        <begin position="34"/>
        <end position="53"/>
    </location>
</feature>
<dbReference type="InterPro" id="IPR025098">
    <property type="entry name" value="DUF4013"/>
</dbReference>
<feature type="transmembrane region" description="Helical" evidence="1">
    <location>
        <begin position="248"/>
        <end position="281"/>
    </location>
</feature>
<dbReference type="EMBL" id="DUHE01000005">
    <property type="protein sequence ID" value="HII83264.1"/>
    <property type="molecule type" value="Genomic_DNA"/>
</dbReference>
<name>A0A7J4TH01_9EURY</name>
<proteinExistence type="predicted"/>
<feature type="transmembrane region" description="Helical" evidence="1">
    <location>
        <begin position="164"/>
        <end position="186"/>
    </location>
</feature>
<evidence type="ECO:0000256" key="1">
    <source>
        <dbReference type="SAM" id="Phobius"/>
    </source>
</evidence>
<dbReference type="Proteomes" id="UP000586031">
    <property type="component" value="Unassembled WGS sequence"/>
</dbReference>
<feature type="transmembrane region" description="Helical" evidence="1">
    <location>
        <begin position="59"/>
        <end position="76"/>
    </location>
</feature>
<dbReference type="AlphaFoldDB" id="A0A7J4TH01"/>
<feature type="transmembrane region" description="Helical" evidence="1">
    <location>
        <begin position="218"/>
        <end position="242"/>
    </location>
</feature>
<organism evidence="2 3">
    <name type="scientific">Methanobacterium subterraneum</name>
    <dbReference type="NCBI Taxonomy" id="59277"/>
    <lineage>
        <taxon>Archaea</taxon>
        <taxon>Methanobacteriati</taxon>
        <taxon>Methanobacteriota</taxon>
        <taxon>Methanomada group</taxon>
        <taxon>Methanobacteria</taxon>
        <taxon>Methanobacteriales</taxon>
        <taxon>Methanobacteriaceae</taxon>
        <taxon>Methanobacterium</taxon>
    </lineage>
</organism>
<gene>
    <name evidence="2" type="ORF">HA271_00150</name>
</gene>
<evidence type="ECO:0000313" key="3">
    <source>
        <dbReference type="Proteomes" id="UP000586031"/>
    </source>
</evidence>
<keyword evidence="1" id="KW-0472">Membrane</keyword>
<dbReference type="Pfam" id="PF13197">
    <property type="entry name" value="DUF4013"/>
    <property type="match status" value="1"/>
</dbReference>
<accession>A0A7J4TH01</accession>